<dbReference type="OrthoDB" id="5949679at2759"/>
<name>A0A3M6TLF9_POCDA</name>
<protein>
    <submittedName>
        <fullName evidence="1">Uncharacterized protein</fullName>
    </submittedName>
</protein>
<dbReference type="EMBL" id="RCHS01003379">
    <property type="protein sequence ID" value="RMX42277.1"/>
    <property type="molecule type" value="Genomic_DNA"/>
</dbReference>
<dbReference type="Proteomes" id="UP000275408">
    <property type="component" value="Unassembled WGS sequence"/>
</dbReference>
<evidence type="ECO:0000313" key="1">
    <source>
        <dbReference type="EMBL" id="RMX42277.1"/>
    </source>
</evidence>
<evidence type="ECO:0000313" key="2">
    <source>
        <dbReference type="Proteomes" id="UP000275408"/>
    </source>
</evidence>
<dbReference type="PANTHER" id="PTHR40743:SF1">
    <property type="entry name" value="POSSIBLE GLYCOSYLTRANSFERASE"/>
    <property type="match status" value="1"/>
</dbReference>
<reference evidence="1 2" key="1">
    <citation type="journal article" date="2018" name="Sci. Rep.">
        <title>Comparative analysis of the Pocillopora damicornis genome highlights role of immune system in coral evolution.</title>
        <authorList>
            <person name="Cunning R."/>
            <person name="Bay R.A."/>
            <person name="Gillette P."/>
            <person name="Baker A.C."/>
            <person name="Traylor-Knowles N."/>
        </authorList>
    </citation>
    <scope>NUCLEOTIDE SEQUENCE [LARGE SCALE GENOMIC DNA]</scope>
    <source>
        <strain evidence="1">RSMAS</strain>
        <tissue evidence="1">Whole animal</tissue>
    </source>
</reference>
<accession>A0A3M6TLF9</accession>
<comment type="caution">
    <text evidence="1">The sequence shown here is derived from an EMBL/GenBank/DDBJ whole genome shotgun (WGS) entry which is preliminary data.</text>
</comment>
<dbReference type="AlphaFoldDB" id="A0A3M6TLF9"/>
<organism evidence="1 2">
    <name type="scientific">Pocillopora damicornis</name>
    <name type="common">Cauliflower coral</name>
    <name type="synonym">Millepora damicornis</name>
    <dbReference type="NCBI Taxonomy" id="46731"/>
    <lineage>
        <taxon>Eukaryota</taxon>
        <taxon>Metazoa</taxon>
        <taxon>Cnidaria</taxon>
        <taxon>Anthozoa</taxon>
        <taxon>Hexacorallia</taxon>
        <taxon>Scleractinia</taxon>
        <taxon>Astrocoeniina</taxon>
        <taxon>Pocilloporidae</taxon>
        <taxon>Pocillopora</taxon>
    </lineage>
</organism>
<proteinExistence type="predicted"/>
<gene>
    <name evidence="1" type="ORF">pdam_00009867</name>
</gene>
<sequence>MHCVTQRRSSPSGKAKHRVSLLLGLTVLLSLISWLRRSTPRTKVSLNDEYDVSMRTPEGSNKNSIKQVIYNAQAPNKSKRQLPSWSARLHLIIQFPVLNTSGSVEDHVIQRQAEYIYSLQQNLLSPHVEAVHILCEKDQDPFFIKAQNLEQDWKLEFNTLGRRMRYKDALEFASKHLIRKNAMVLNADCYVHRGFERLDESILSRKTMYALTRHESAENIRLCNARDFCGPMSKYIGSHDGFLFRLLAPVSPRLLEKIDYRPNIAGIERVLIFNFRKYGGFRVKNPCKILHIVHHHCSRLRNKTERHIQGQRIDRFLNITVGRQGKVVMAQFSGL</sequence>
<dbReference type="PANTHER" id="PTHR40743">
    <property type="entry name" value="NUCLEOTIDE-DIPHOSPHO-SUGAR TRANSFERASE CONTAINING PROTEIN"/>
    <property type="match status" value="1"/>
</dbReference>
<keyword evidence="2" id="KW-1185">Reference proteome</keyword>